<keyword evidence="3" id="KW-0862">Zinc</keyword>
<dbReference type="Proteomes" id="UP001326199">
    <property type="component" value="Unassembled WGS sequence"/>
</dbReference>
<dbReference type="InterPro" id="IPR006176">
    <property type="entry name" value="3-OHacyl-CoA_DH_NAD-bd"/>
</dbReference>
<dbReference type="Gene3D" id="3.40.50.720">
    <property type="entry name" value="NAD(P)-binding Rossmann-like Domain"/>
    <property type="match status" value="1"/>
</dbReference>
<dbReference type="SUPFAM" id="SSF51316">
    <property type="entry name" value="Mss4-like"/>
    <property type="match status" value="1"/>
</dbReference>
<gene>
    <name evidence="7" type="ORF">QC763_0099070</name>
</gene>
<dbReference type="PANTHER" id="PTHR48075:SF3">
    <property type="entry name" value="3-HYDROXYACYL-COA DEHYDROGENASE"/>
    <property type="match status" value="1"/>
</dbReference>
<evidence type="ECO:0000256" key="2">
    <source>
        <dbReference type="ARBA" id="ARBA00022723"/>
    </source>
</evidence>
<feature type="domain" description="CENP-V/GFA" evidence="6">
    <location>
        <begin position="478"/>
        <end position="594"/>
    </location>
</feature>
<sequence>MLSSLQLVPPAAVIHSAVWAAAPPLTLALTRALTSTTRRIASQAPRAIHNSTPRLHPRLAIPPTSHHPPKIPGYRRLETTNTLSPFFSSNQPPLGDLPSSTSSWRSPPPSSLDERPVLIIGAGSIGRRVALIWASNSRPVTLYDVSDDALKSATEYLTDNLGEYCAARGTHPGHVYTTSNIRVATTTGRHESAPPPSCPAEEAELESGSKGPWLAIECLPENLSLKVDVLSLAEGYLPLDCIICSNSSSLMTSEMIKYGDNELQYPERLLNTHYFIPPRNRMVEVMSSSKTNPKIFPFLTDQMENVGLRPMVVPPGVQSPGFIFNRIWAACKRETLEVLSEGVARPEDVDALFRDFFHAEKGPCERMDEVGLDTVYKVGKHNLERSRDLGGGEALKWLKKTYLDRGMKGERTGDGLYTREERAELKMKHRLEKWKEVEETQGASQRGFTNHHHIPKKLNKCIMSSESKTFPFPIPTSITGGCLCGSVRYRVTFPPDHDFLRFSQTCQCTQCRKQTGSLFFAEHVIAPASTAFTLTNKENPTLKHYSTSPKAYRWFCSNCGSFLYWQPLDNEKDYICLAVGSIDQVYLVGGENDEGVPKEGYGLALVGGGGEHLFCQNEIKGVTDDIPLLGRKRGTRVMDGGESA</sequence>
<dbReference type="Gene3D" id="3.90.1590.10">
    <property type="entry name" value="glutathione-dependent formaldehyde- activating enzyme (gfa)"/>
    <property type="match status" value="1"/>
</dbReference>
<keyword evidence="4" id="KW-0560">Oxidoreductase</keyword>
<dbReference type="InterPro" id="IPR006913">
    <property type="entry name" value="CENP-V/GFA"/>
</dbReference>
<dbReference type="RefSeq" id="XP_062763455.1">
    <property type="nucleotide sequence ID" value="XM_062906379.1"/>
</dbReference>
<dbReference type="PROSITE" id="PS51891">
    <property type="entry name" value="CENP_V_GFA"/>
    <property type="match status" value="1"/>
</dbReference>
<dbReference type="Pfam" id="PF00725">
    <property type="entry name" value="3HCDH"/>
    <property type="match status" value="1"/>
</dbReference>
<reference evidence="7 8" key="1">
    <citation type="journal article" date="2023" name="bioRxiv">
        <title>High-quality genome assemblies of four members of thePodospora anserinaspecies complex.</title>
        <authorList>
            <person name="Ament-Velasquez S.L."/>
            <person name="Vogan A.A."/>
            <person name="Wallerman O."/>
            <person name="Hartmann F."/>
            <person name="Gautier V."/>
            <person name="Silar P."/>
            <person name="Giraud T."/>
            <person name="Johannesson H."/>
        </authorList>
    </citation>
    <scope>NUCLEOTIDE SEQUENCE [LARGE SCALE GENOMIC DNA]</scope>
    <source>
        <strain evidence="7 8">CBS 411.78</strain>
    </source>
</reference>
<comment type="similarity">
    <text evidence="1">Belongs to the Gfa family.</text>
</comment>
<evidence type="ECO:0000259" key="6">
    <source>
        <dbReference type="PROSITE" id="PS51891"/>
    </source>
</evidence>
<dbReference type="EMBL" id="JAFFHB010000008">
    <property type="protein sequence ID" value="KAK4663489.1"/>
    <property type="molecule type" value="Genomic_DNA"/>
</dbReference>
<evidence type="ECO:0000256" key="5">
    <source>
        <dbReference type="SAM" id="MobiDB-lite"/>
    </source>
</evidence>
<evidence type="ECO:0000256" key="4">
    <source>
        <dbReference type="ARBA" id="ARBA00023002"/>
    </source>
</evidence>
<dbReference type="Pfam" id="PF02737">
    <property type="entry name" value="3HCDH_N"/>
    <property type="match status" value="2"/>
</dbReference>
<dbReference type="PANTHER" id="PTHR48075">
    <property type="entry name" value="3-HYDROXYACYL-COA DEHYDROGENASE FAMILY PROTEIN"/>
    <property type="match status" value="1"/>
</dbReference>
<dbReference type="Pfam" id="PF04828">
    <property type="entry name" value="GFA"/>
    <property type="match status" value="1"/>
</dbReference>
<feature type="region of interest" description="Disordered" evidence="5">
    <location>
        <begin position="85"/>
        <end position="112"/>
    </location>
</feature>
<dbReference type="SUPFAM" id="SSF51735">
    <property type="entry name" value="NAD(P)-binding Rossmann-fold domains"/>
    <property type="match status" value="1"/>
</dbReference>
<evidence type="ECO:0000256" key="1">
    <source>
        <dbReference type="ARBA" id="ARBA00005495"/>
    </source>
</evidence>
<feature type="region of interest" description="Disordered" evidence="5">
    <location>
        <begin position="48"/>
        <end position="72"/>
    </location>
</feature>
<evidence type="ECO:0000313" key="8">
    <source>
        <dbReference type="Proteomes" id="UP001326199"/>
    </source>
</evidence>
<keyword evidence="2" id="KW-0479">Metal-binding</keyword>
<organism evidence="7 8">
    <name type="scientific">Podospora pseudopauciseta</name>
    <dbReference type="NCBI Taxonomy" id="2093780"/>
    <lineage>
        <taxon>Eukaryota</taxon>
        <taxon>Fungi</taxon>
        <taxon>Dikarya</taxon>
        <taxon>Ascomycota</taxon>
        <taxon>Pezizomycotina</taxon>
        <taxon>Sordariomycetes</taxon>
        <taxon>Sordariomycetidae</taxon>
        <taxon>Sordariales</taxon>
        <taxon>Podosporaceae</taxon>
        <taxon>Podospora</taxon>
    </lineage>
</organism>
<protein>
    <recommendedName>
        <fullName evidence="6">CENP-V/GFA domain-containing protein</fullName>
    </recommendedName>
</protein>
<dbReference type="SUPFAM" id="SSF48179">
    <property type="entry name" value="6-phosphogluconate dehydrogenase C-terminal domain-like"/>
    <property type="match status" value="1"/>
</dbReference>
<proteinExistence type="inferred from homology"/>
<dbReference type="InterPro" id="IPR036291">
    <property type="entry name" value="NAD(P)-bd_dom_sf"/>
</dbReference>
<name>A0ABR0H6L1_9PEZI</name>
<dbReference type="GeneID" id="87926609"/>
<keyword evidence="8" id="KW-1185">Reference proteome</keyword>
<dbReference type="InterPro" id="IPR008927">
    <property type="entry name" value="6-PGluconate_DH-like_C_sf"/>
</dbReference>
<evidence type="ECO:0000256" key="3">
    <source>
        <dbReference type="ARBA" id="ARBA00022833"/>
    </source>
</evidence>
<evidence type="ECO:0000313" key="7">
    <source>
        <dbReference type="EMBL" id="KAK4663489.1"/>
    </source>
</evidence>
<comment type="caution">
    <text evidence="7">The sequence shown here is derived from an EMBL/GenBank/DDBJ whole genome shotgun (WGS) entry which is preliminary data.</text>
</comment>
<dbReference type="InterPro" id="IPR013328">
    <property type="entry name" value="6PGD_dom2"/>
</dbReference>
<dbReference type="InterPro" id="IPR006108">
    <property type="entry name" value="3HC_DH_C"/>
</dbReference>
<dbReference type="Gene3D" id="1.10.1040.10">
    <property type="entry name" value="N-(1-d-carboxylethyl)-l-norvaline Dehydrogenase, domain 2"/>
    <property type="match status" value="1"/>
</dbReference>
<accession>A0ABR0H6L1</accession>
<dbReference type="InterPro" id="IPR011057">
    <property type="entry name" value="Mss4-like_sf"/>
</dbReference>